<evidence type="ECO:0000256" key="3">
    <source>
        <dbReference type="ARBA" id="ARBA00023163"/>
    </source>
</evidence>
<comment type="caution">
    <text evidence="6">The sequence shown here is derived from an EMBL/GenBank/DDBJ whole genome shotgun (WGS) entry which is preliminary data.</text>
</comment>
<evidence type="ECO:0000256" key="4">
    <source>
        <dbReference type="PROSITE-ProRule" id="PRU00335"/>
    </source>
</evidence>
<keyword evidence="2 4" id="KW-0238">DNA-binding</keyword>
<evidence type="ECO:0000256" key="2">
    <source>
        <dbReference type="ARBA" id="ARBA00023125"/>
    </source>
</evidence>
<keyword evidence="1" id="KW-0805">Transcription regulation</keyword>
<dbReference type="Gene3D" id="1.10.10.60">
    <property type="entry name" value="Homeodomain-like"/>
    <property type="match status" value="1"/>
</dbReference>
<dbReference type="EMBL" id="JAJVCN010000001">
    <property type="protein sequence ID" value="MCE7004009.1"/>
    <property type="molecule type" value="Genomic_DNA"/>
</dbReference>
<dbReference type="InterPro" id="IPR041347">
    <property type="entry name" value="MftR_C"/>
</dbReference>
<protein>
    <submittedName>
        <fullName evidence="6">TetR/AcrR family transcriptional regulator</fullName>
    </submittedName>
</protein>
<evidence type="ECO:0000313" key="6">
    <source>
        <dbReference type="EMBL" id="MCE7004009.1"/>
    </source>
</evidence>
<feature type="DNA-binding region" description="H-T-H motif" evidence="4">
    <location>
        <begin position="32"/>
        <end position="51"/>
    </location>
</feature>
<dbReference type="InterPro" id="IPR009057">
    <property type="entry name" value="Homeodomain-like_sf"/>
</dbReference>
<dbReference type="Pfam" id="PF17754">
    <property type="entry name" value="TetR_C_14"/>
    <property type="match status" value="1"/>
</dbReference>
<dbReference type="PROSITE" id="PS50977">
    <property type="entry name" value="HTH_TETR_2"/>
    <property type="match status" value="1"/>
</dbReference>
<reference evidence="6 7" key="1">
    <citation type="submission" date="2021-12" db="EMBL/GenBank/DDBJ databases">
        <title>Genome sequence of Kibdelosporangium philippinense ATCC 49844.</title>
        <authorList>
            <person name="Fedorov E.A."/>
            <person name="Omeragic M."/>
            <person name="Shalygina K.F."/>
            <person name="Maclea K.S."/>
        </authorList>
    </citation>
    <scope>NUCLEOTIDE SEQUENCE [LARGE SCALE GENOMIC DNA]</scope>
    <source>
        <strain evidence="6 7">ATCC 49844</strain>
    </source>
</reference>
<feature type="domain" description="HTH tetR-type" evidence="5">
    <location>
        <begin position="9"/>
        <end position="69"/>
    </location>
</feature>
<dbReference type="Gene3D" id="1.10.357.10">
    <property type="entry name" value="Tetracycline Repressor, domain 2"/>
    <property type="match status" value="1"/>
</dbReference>
<name>A0ABS8Z7Z2_9PSEU</name>
<dbReference type="PANTHER" id="PTHR30055">
    <property type="entry name" value="HTH-TYPE TRANSCRIPTIONAL REGULATOR RUTR"/>
    <property type="match status" value="1"/>
</dbReference>
<dbReference type="InterPro" id="IPR001647">
    <property type="entry name" value="HTH_TetR"/>
</dbReference>
<dbReference type="PROSITE" id="PS01081">
    <property type="entry name" value="HTH_TETR_1"/>
    <property type="match status" value="1"/>
</dbReference>
<accession>A0ABS8Z7Z2</accession>
<dbReference type="PRINTS" id="PR00455">
    <property type="entry name" value="HTHTETR"/>
</dbReference>
<dbReference type="RefSeq" id="WP_233725551.1">
    <property type="nucleotide sequence ID" value="NZ_JAJVCN010000001.1"/>
</dbReference>
<dbReference type="InterPro" id="IPR023772">
    <property type="entry name" value="DNA-bd_HTH_TetR-type_CS"/>
</dbReference>
<keyword evidence="7" id="KW-1185">Reference proteome</keyword>
<proteinExistence type="predicted"/>
<dbReference type="PANTHER" id="PTHR30055:SF234">
    <property type="entry name" value="HTH-TYPE TRANSCRIPTIONAL REGULATOR BETI"/>
    <property type="match status" value="1"/>
</dbReference>
<dbReference type="Proteomes" id="UP001521150">
    <property type="component" value="Unassembled WGS sequence"/>
</dbReference>
<evidence type="ECO:0000256" key="1">
    <source>
        <dbReference type="ARBA" id="ARBA00023015"/>
    </source>
</evidence>
<keyword evidence="3" id="KW-0804">Transcription</keyword>
<evidence type="ECO:0000313" key="7">
    <source>
        <dbReference type="Proteomes" id="UP001521150"/>
    </source>
</evidence>
<dbReference type="Pfam" id="PF00440">
    <property type="entry name" value="TetR_N"/>
    <property type="match status" value="1"/>
</dbReference>
<dbReference type="SUPFAM" id="SSF46689">
    <property type="entry name" value="Homeodomain-like"/>
    <property type="match status" value="1"/>
</dbReference>
<organism evidence="6 7">
    <name type="scientific">Kibdelosporangium philippinense</name>
    <dbReference type="NCBI Taxonomy" id="211113"/>
    <lineage>
        <taxon>Bacteria</taxon>
        <taxon>Bacillati</taxon>
        <taxon>Actinomycetota</taxon>
        <taxon>Actinomycetes</taxon>
        <taxon>Pseudonocardiales</taxon>
        <taxon>Pseudonocardiaceae</taxon>
        <taxon>Kibdelosporangium</taxon>
    </lineage>
</organism>
<sequence length="194" mass="21179">MGLRERKKEQTKRRIAAVALRLFTERGFDAVTVTDIADAAEVAKATLFSYFPSKEALALDGVANDDLAGAVRNRRPGQTPLQALRAYFLALMADEIKPADGDEIIGRMQVIFASPALSNAANALLYQQRQRLAEVLKEPYGPAAPYAAAQIAATVLTLQETVFQHLSSGAEPREVAHEFARDIDLAFDLLEQGH</sequence>
<dbReference type="InterPro" id="IPR050109">
    <property type="entry name" value="HTH-type_TetR-like_transc_reg"/>
</dbReference>
<evidence type="ECO:0000259" key="5">
    <source>
        <dbReference type="PROSITE" id="PS50977"/>
    </source>
</evidence>
<gene>
    <name evidence="6" type="ORF">LWC34_14385</name>
</gene>